<proteinExistence type="predicted"/>
<dbReference type="PANTHER" id="PTHR34215">
    <property type="entry name" value="BLL0784 PROTEIN"/>
    <property type="match status" value="1"/>
</dbReference>
<dbReference type="SUPFAM" id="SSF64376">
    <property type="entry name" value="YlxR-like"/>
    <property type="match status" value="1"/>
</dbReference>
<accession>A0A2W5AYE8</accession>
<dbReference type="Pfam" id="PF04296">
    <property type="entry name" value="YlxR"/>
    <property type="match status" value="1"/>
</dbReference>
<dbReference type="InterPro" id="IPR007393">
    <property type="entry name" value="YlxR_dom"/>
</dbReference>
<name>A0A2W5AYE8_9CORY</name>
<gene>
    <name evidence="2" type="ORF">DI609_10845</name>
</gene>
<reference evidence="2 3" key="1">
    <citation type="submission" date="2017-11" db="EMBL/GenBank/DDBJ databases">
        <title>Infants hospitalized years apart are colonized by the same room-sourced microbial strains.</title>
        <authorList>
            <person name="Brooks B."/>
            <person name="Olm M.R."/>
            <person name="Firek B.A."/>
            <person name="Baker R."/>
            <person name="Thomas B.C."/>
            <person name="Morowitz M.J."/>
            <person name="Banfield J.F."/>
        </authorList>
    </citation>
    <scope>NUCLEOTIDE SEQUENCE [LARGE SCALE GENOMIC DNA]</scope>
    <source>
        <strain evidence="2">S2_012_000_R3_87</strain>
    </source>
</reference>
<sequence>MSQGHSRGHRLRTCIATRRRYPDTELLRVVADRNDPTGRRVVPDPGRRLPGRGAWIRPDLEAVELAERTKAFRRALRLSIDVDTGHVREYLAAKQQVLSAGSRPCEPELKRKTEH</sequence>
<evidence type="ECO:0000313" key="2">
    <source>
        <dbReference type="EMBL" id="PZO98386.1"/>
    </source>
</evidence>
<evidence type="ECO:0000313" key="3">
    <source>
        <dbReference type="Proteomes" id="UP000249451"/>
    </source>
</evidence>
<dbReference type="AlphaFoldDB" id="A0A2W5AYE8"/>
<dbReference type="Proteomes" id="UP000249451">
    <property type="component" value="Unassembled WGS sequence"/>
</dbReference>
<protein>
    <submittedName>
        <fullName evidence="2">DUF448 domain-containing protein</fullName>
    </submittedName>
</protein>
<dbReference type="InterPro" id="IPR035931">
    <property type="entry name" value="YlxR-like_sf"/>
</dbReference>
<evidence type="ECO:0000259" key="1">
    <source>
        <dbReference type="Pfam" id="PF04296"/>
    </source>
</evidence>
<comment type="caution">
    <text evidence="2">The sequence shown here is derived from an EMBL/GenBank/DDBJ whole genome shotgun (WGS) entry which is preliminary data.</text>
</comment>
<feature type="domain" description="YlxR" evidence="1">
    <location>
        <begin position="12"/>
        <end position="91"/>
    </location>
</feature>
<dbReference type="PANTHER" id="PTHR34215:SF1">
    <property type="entry name" value="YLXR DOMAIN-CONTAINING PROTEIN"/>
    <property type="match status" value="1"/>
</dbReference>
<dbReference type="InterPro" id="IPR037465">
    <property type="entry name" value="YlxR"/>
</dbReference>
<dbReference type="EMBL" id="QFNY01000294">
    <property type="protein sequence ID" value="PZO98386.1"/>
    <property type="molecule type" value="Genomic_DNA"/>
</dbReference>
<dbReference type="Gene3D" id="3.30.1230.10">
    <property type="entry name" value="YlxR-like"/>
    <property type="match status" value="1"/>
</dbReference>
<organism evidence="2 3">
    <name type="scientific">Corynebacterium urealyticum</name>
    <dbReference type="NCBI Taxonomy" id="43771"/>
    <lineage>
        <taxon>Bacteria</taxon>
        <taxon>Bacillati</taxon>
        <taxon>Actinomycetota</taxon>
        <taxon>Actinomycetes</taxon>
        <taxon>Mycobacteriales</taxon>
        <taxon>Corynebacteriaceae</taxon>
        <taxon>Corynebacterium</taxon>
    </lineage>
</organism>